<dbReference type="InterPro" id="IPR036397">
    <property type="entry name" value="RNaseH_sf"/>
</dbReference>
<dbReference type="OrthoDB" id="2288291at2759"/>
<gene>
    <name evidence="1" type="ORF">A0J61_06517</name>
</gene>
<evidence type="ECO:0000313" key="2">
    <source>
        <dbReference type="Proteomes" id="UP000093000"/>
    </source>
</evidence>
<comment type="caution">
    <text evidence="1">The sequence shown here is derived from an EMBL/GenBank/DDBJ whole genome shotgun (WGS) entry which is preliminary data.</text>
</comment>
<reference evidence="1 2" key="1">
    <citation type="submission" date="2016-03" db="EMBL/GenBank/DDBJ databases">
        <title>Choanephora cucurbitarum.</title>
        <authorList>
            <person name="Min B."/>
            <person name="Park H."/>
            <person name="Park J.-H."/>
            <person name="Shin H.-D."/>
            <person name="Choi I.-G."/>
        </authorList>
    </citation>
    <scope>NUCLEOTIDE SEQUENCE [LARGE SCALE GENOMIC DNA]</scope>
    <source>
        <strain evidence="1 2">KUS-F28377</strain>
    </source>
</reference>
<keyword evidence="2" id="KW-1185">Reference proteome</keyword>
<sequence>MDFTSNCVFIDEAAFHINSKRNFFLSKNEERTIISEPGTRSKTTTILGAISSLGAISISQMVLPFGVSPRIVRARIEDEKFEREFSLPIKIIEELAATPKNEITEKF</sequence>
<dbReference type="InParanoid" id="A0A1C7N9Z2"/>
<proteinExistence type="predicted"/>
<evidence type="ECO:0008006" key="3">
    <source>
        <dbReference type="Google" id="ProtNLM"/>
    </source>
</evidence>
<dbReference type="AlphaFoldDB" id="A0A1C7N9Z2"/>
<dbReference type="Proteomes" id="UP000093000">
    <property type="component" value="Unassembled WGS sequence"/>
</dbReference>
<accession>A0A1C7N9Z2</accession>
<dbReference type="GO" id="GO:0003676">
    <property type="term" value="F:nucleic acid binding"/>
    <property type="evidence" value="ECO:0007669"/>
    <property type="project" value="InterPro"/>
</dbReference>
<protein>
    <recommendedName>
        <fullName evidence="3">Tc1-like transposase DDE domain-containing protein</fullName>
    </recommendedName>
</protein>
<dbReference type="Gene3D" id="3.30.420.10">
    <property type="entry name" value="Ribonuclease H-like superfamily/Ribonuclease H"/>
    <property type="match status" value="1"/>
</dbReference>
<organism evidence="1 2">
    <name type="scientific">Choanephora cucurbitarum</name>
    <dbReference type="NCBI Taxonomy" id="101091"/>
    <lineage>
        <taxon>Eukaryota</taxon>
        <taxon>Fungi</taxon>
        <taxon>Fungi incertae sedis</taxon>
        <taxon>Mucoromycota</taxon>
        <taxon>Mucoromycotina</taxon>
        <taxon>Mucoromycetes</taxon>
        <taxon>Mucorales</taxon>
        <taxon>Mucorineae</taxon>
        <taxon>Choanephoraceae</taxon>
        <taxon>Choanephoroideae</taxon>
        <taxon>Choanephora</taxon>
    </lineage>
</organism>
<dbReference type="EMBL" id="LUGH01000396">
    <property type="protein sequence ID" value="OBZ85436.1"/>
    <property type="molecule type" value="Genomic_DNA"/>
</dbReference>
<dbReference type="STRING" id="101091.A0A1C7N9Z2"/>
<evidence type="ECO:0000313" key="1">
    <source>
        <dbReference type="EMBL" id="OBZ85436.1"/>
    </source>
</evidence>
<name>A0A1C7N9Z2_9FUNG</name>